<dbReference type="AlphaFoldDB" id="A0A382KV69"/>
<evidence type="ECO:0000256" key="1">
    <source>
        <dbReference type="SAM" id="MobiDB-lite"/>
    </source>
</evidence>
<proteinExistence type="predicted"/>
<accession>A0A382KV69</accession>
<sequence length="34" mass="4116">MMRNIGGELRENRGKKWKRDKKKGRRGGKKRRGF</sequence>
<evidence type="ECO:0000313" key="2">
    <source>
        <dbReference type="EMBL" id="SVC27032.1"/>
    </source>
</evidence>
<gene>
    <name evidence="2" type="ORF">METZ01_LOCUS279886</name>
</gene>
<protein>
    <submittedName>
        <fullName evidence="2">Uncharacterized protein</fullName>
    </submittedName>
</protein>
<feature type="region of interest" description="Disordered" evidence="1">
    <location>
        <begin position="1"/>
        <end position="34"/>
    </location>
</feature>
<organism evidence="2">
    <name type="scientific">marine metagenome</name>
    <dbReference type="NCBI Taxonomy" id="408172"/>
    <lineage>
        <taxon>unclassified sequences</taxon>
        <taxon>metagenomes</taxon>
        <taxon>ecological metagenomes</taxon>
    </lineage>
</organism>
<reference evidence="2" key="1">
    <citation type="submission" date="2018-05" db="EMBL/GenBank/DDBJ databases">
        <authorList>
            <person name="Lanie J.A."/>
            <person name="Ng W.-L."/>
            <person name="Kazmierczak K.M."/>
            <person name="Andrzejewski T.M."/>
            <person name="Davidsen T.M."/>
            <person name="Wayne K.J."/>
            <person name="Tettelin H."/>
            <person name="Glass J.I."/>
            <person name="Rusch D."/>
            <person name="Podicherti R."/>
            <person name="Tsui H.-C.T."/>
            <person name="Winkler M.E."/>
        </authorList>
    </citation>
    <scope>NUCLEOTIDE SEQUENCE</scope>
</reference>
<dbReference type="EMBL" id="UINC01082345">
    <property type="protein sequence ID" value="SVC27032.1"/>
    <property type="molecule type" value="Genomic_DNA"/>
</dbReference>
<name>A0A382KV69_9ZZZZ</name>
<feature type="compositionally biased region" description="Basic residues" evidence="1">
    <location>
        <begin position="15"/>
        <end position="34"/>
    </location>
</feature>